<keyword evidence="1" id="KW-0732">Signal</keyword>
<dbReference type="Proteomes" id="UP001054945">
    <property type="component" value="Unassembled WGS sequence"/>
</dbReference>
<feature type="signal peptide" evidence="1">
    <location>
        <begin position="1"/>
        <end position="18"/>
    </location>
</feature>
<dbReference type="AlphaFoldDB" id="A0AAV4UNW9"/>
<keyword evidence="3" id="KW-1185">Reference proteome</keyword>
<accession>A0AAV4UNW9</accession>
<proteinExistence type="predicted"/>
<evidence type="ECO:0000313" key="3">
    <source>
        <dbReference type="Proteomes" id="UP001054945"/>
    </source>
</evidence>
<reference evidence="2 3" key="1">
    <citation type="submission" date="2021-06" db="EMBL/GenBank/DDBJ databases">
        <title>Caerostris extrusa draft genome.</title>
        <authorList>
            <person name="Kono N."/>
            <person name="Arakawa K."/>
        </authorList>
    </citation>
    <scope>NUCLEOTIDE SEQUENCE [LARGE SCALE GENOMIC DNA]</scope>
</reference>
<dbReference type="EMBL" id="BPLR01013209">
    <property type="protein sequence ID" value="GIY59469.1"/>
    <property type="molecule type" value="Genomic_DNA"/>
</dbReference>
<evidence type="ECO:0000313" key="2">
    <source>
        <dbReference type="EMBL" id="GIY59469.1"/>
    </source>
</evidence>
<evidence type="ECO:0000256" key="1">
    <source>
        <dbReference type="SAM" id="SignalP"/>
    </source>
</evidence>
<protein>
    <submittedName>
        <fullName evidence="2">Uncharacterized protein</fullName>
    </submittedName>
</protein>
<name>A0AAV4UNW9_CAEEX</name>
<gene>
    <name evidence="2" type="ORF">CEXT_635031</name>
</gene>
<feature type="chain" id="PRO_5043338189" evidence="1">
    <location>
        <begin position="19"/>
        <end position="101"/>
    </location>
</feature>
<comment type="caution">
    <text evidence="2">The sequence shown here is derived from an EMBL/GenBank/DDBJ whole genome shotgun (WGS) entry which is preliminary data.</text>
</comment>
<sequence length="101" mass="11428">MIALFWILVRIKLDANTGVQIMRTIIGLSSFSVKQIWQEESYFCGQPTFLLYQSESHACFLSCRYVPISKTAELSYQKCLTIFVGVAFVPVAIELRVAVIS</sequence>
<organism evidence="2 3">
    <name type="scientific">Caerostris extrusa</name>
    <name type="common">Bark spider</name>
    <name type="synonym">Caerostris bankana</name>
    <dbReference type="NCBI Taxonomy" id="172846"/>
    <lineage>
        <taxon>Eukaryota</taxon>
        <taxon>Metazoa</taxon>
        <taxon>Ecdysozoa</taxon>
        <taxon>Arthropoda</taxon>
        <taxon>Chelicerata</taxon>
        <taxon>Arachnida</taxon>
        <taxon>Araneae</taxon>
        <taxon>Araneomorphae</taxon>
        <taxon>Entelegynae</taxon>
        <taxon>Araneoidea</taxon>
        <taxon>Araneidae</taxon>
        <taxon>Caerostris</taxon>
    </lineage>
</organism>